<dbReference type="PANTHER" id="PTHR43308">
    <property type="entry name" value="OUTER MEMBRANE PROTEIN ALPHA-RELATED"/>
    <property type="match status" value="1"/>
</dbReference>
<organism evidence="5 6">
    <name type="scientific">Paenibacillus brevis</name>
    <dbReference type="NCBI Taxonomy" id="2841508"/>
    <lineage>
        <taxon>Bacteria</taxon>
        <taxon>Bacillati</taxon>
        <taxon>Bacillota</taxon>
        <taxon>Bacilli</taxon>
        <taxon>Bacillales</taxon>
        <taxon>Paenibacillaceae</taxon>
        <taxon>Paenibacillus</taxon>
    </lineage>
</organism>
<dbReference type="RefSeq" id="WP_216477296.1">
    <property type="nucleotide sequence ID" value="NZ_JAHLQJ010000002.1"/>
</dbReference>
<feature type="domain" description="SLH" evidence="4">
    <location>
        <begin position="1599"/>
        <end position="1656"/>
    </location>
</feature>
<protein>
    <submittedName>
        <fullName evidence="5">S-layer homology domain-containing protein</fullName>
    </submittedName>
</protein>
<feature type="domain" description="SLH" evidence="4">
    <location>
        <begin position="1535"/>
        <end position="1598"/>
    </location>
</feature>
<sequence>MKKTFTKLTSMVMLMCLVVTSMGPFQSAHASQALKVTEGQVQGEYALDLSKVGNVDWLHLKGDNQQNVIQIKKAGGSSVTFDVYGDTGTEGKIDRGGDGNYLSYSWTDGMTGYEQGDKDTGFGIFFPSLSRNPGDFNNVGWNFTVAPQPQESTVVFAIGLWQADADIHIYGDDVLFDTRKIGAGGTSQIYKYQISIPANVSLKVEGRMTKARIRDGNMTFSGLALSSADVVDKIALHNEYRNVKDMTQGLFSEASWQSFVTAREEAKVILDQLDATQQEVDNALQTLIAAQAALVKRDTNIMIDFMGSGSKEFTFGAKGDQQDRYQTFTAKENFEMEFVQVVVNKANEPVSDMLVKLYATDSQGLPTGAALTETSMAQNKVVSGAITTIPLQYQLVQNTRYAVVLSQQILGSGEYRWQVMNKSFESQNEFFGKTVTGTFKSEAGLGTGMLRVVEKSNVDRSNLLSLMNEVEQYNNKLFNRVSWSQVEVALTQAEDVMNDMDVKQDTLNLAFNQLGSAISNLVLNVGLDEVAEQIISIRDAVVTGYTANSVAALNTAIQEAMALAAGASEQERIMAYSKVLNSLESLRGEGKYQYEVHPNMTAAFGYEGDKNASLAFLDGSYQIGGYRHYQHGPVAPKQMVTFGVTDTSDIKWYNAEGYLPAFINEFTKHEMENKMESFANKHTVEGKGYVINYSRMTVTNHSRETRLLPVVSSNLIPINEAANQVYTIAPGETVTRDYAIESDKYEYFDEGKTVFTSLTREQVAAQGNFDDNYNDMKLYWDNRLSFIVDLDLPNKELVNAYKAGYIYTLIIKDDTYLHVGENGYARLFSHDTIGILVQLIESGDFAYAEDYLNSIPLTGGINIETGEVDPDQYWDANWKLPWAYAVYLSKTGDASIFDKMMTGNDGLQGTVFDKRIKIGARSIESDRMGDSGIMKKTYAIDDEGFWTIDNYSALMGLVSYEYITRELYRIKGDAGYLAEADWAEAQHADLLAKFTEKLQKTITDNGLNYIPASVVESNDKNRMRDSRDGNWASMYLFGRWLWDGYRYGADQPEDNINLTMMDDTYTYGIDRRTRENTTDSPYNFGGYPHGFYSSAYNAGYGSSALRGEEYRDMGIKAYEFMIEKSMSGPFSWWEGIAYPNASSPWVATNEQLGLQNTPGGGGSAQHMWGQAVNSKVLIDSLIAERIYDQNQKYEIIIGRGIPKEWVQNAALNNNVVADVQNYPAFQGGRVGYKIEKQANKLVVTLTSHLEQAKVGKDNASFSIQLPSMVNNILKVSDGVVDQGKGIVTVPLNTDSVTIVLADLPAPTDIELDKEALEIGFAAGDSETLVTRNVNLPTVGVHGSVITWSSSEPGIISETGIVKRPSTTTQVTLTATLEKDGVQVQKAFVLTVPMVSVSQPVWPAGSQLMASRITQNSVVLNWTPAESQTDLIYYKITWGTQSMLVNGNRLSVELNGLHADTTYTFRVEAEDKDGLWSNDGPVVTVKTKADGNSGNPGNSGSGNSSNNGNNGNGNNSNGNSNSGNNGSNNNGNIGTTTKPKFTDIANHWASEAIASAVELGMIKGYEDGTLRPNGAVTRSELMVMLGRMLGLQQEDAALSFKDAADIPAWANPYIVSVVKSGFANGYEDGTFRPGGKITRMELMAIVARALNLKAETNISLSFTDSNQVPSWGAAYVAALYEVGLIEGKDNNRLAPNDQVTRAEAVTLLLRMDNYQAGN</sequence>
<feature type="signal peptide" evidence="2">
    <location>
        <begin position="1"/>
        <end position="30"/>
    </location>
</feature>
<dbReference type="InterPro" id="IPR001119">
    <property type="entry name" value="SLH_dom"/>
</dbReference>
<name>A0ABS6FL75_9BACL</name>
<evidence type="ECO:0000256" key="2">
    <source>
        <dbReference type="SAM" id="SignalP"/>
    </source>
</evidence>
<dbReference type="Pfam" id="PF07554">
    <property type="entry name" value="FIVAR"/>
    <property type="match status" value="1"/>
</dbReference>
<proteinExistence type="predicted"/>
<keyword evidence="6" id="KW-1185">Reference proteome</keyword>
<dbReference type="InterPro" id="IPR046780">
    <property type="entry name" value="aBig_2"/>
</dbReference>
<feature type="compositionally biased region" description="Low complexity" evidence="1">
    <location>
        <begin position="1490"/>
        <end position="1531"/>
    </location>
</feature>
<dbReference type="Pfam" id="PF00041">
    <property type="entry name" value="fn3"/>
    <property type="match status" value="1"/>
</dbReference>
<dbReference type="Pfam" id="PF20578">
    <property type="entry name" value="aBig_2"/>
    <property type="match status" value="1"/>
</dbReference>
<dbReference type="PROSITE" id="PS51272">
    <property type="entry name" value="SLH"/>
    <property type="match status" value="3"/>
</dbReference>
<comment type="caution">
    <text evidence="5">The sequence shown here is derived from an EMBL/GenBank/DDBJ whole genome shotgun (WGS) entry which is preliminary data.</text>
</comment>
<gene>
    <name evidence="5" type="ORF">KQJ23_03565</name>
</gene>
<reference evidence="5 6" key="1">
    <citation type="submission" date="2021-06" db="EMBL/GenBank/DDBJ databases">
        <authorList>
            <person name="Sun Q."/>
            <person name="Li D."/>
        </authorList>
    </citation>
    <scope>NUCLEOTIDE SEQUENCE [LARGE SCALE GENOMIC DNA]</scope>
    <source>
        <strain evidence="5 6">MSJ-6</strain>
    </source>
</reference>
<keyword evidence="2" id="KW-0732">Signal</keyword>
<feature type="domain" description="Fibronectin type-III" evidence="3">
    <location>
        <begin position="1403"/>
        <end position="1489"/>
    </location>
</feature>
<dbReference type="PROSITE" id="PS50853">
    <property type="entry name" value="FN3"/>
    <property type="match status" value="1"/>
</dbReference>
<dbReference type="InterPro" id="IPR051465">
    <property type="entry name" value="Cell_Envelope_Struct_Comp"/>
</dbReference>
<dbReference type="PANTHER" id="PTHR43308:SF5">
    <property type="entry name" value="S-LAYER PROTEIN _ PEPTIDOGLYCAN ENDO-BETA-N-ACETYLGLUCOSAMINIDASE"/>
    <property type="match status" value="1"/>
</dbReference>
<dbReference type="InterPro" id="IPR003961">
    <property type="entry name" value="FN3_dom"/>
</dbReference>
<evidence type="ECO:0000313" key="5">
    <source>
        <dbReference type="EMBL" id="MBU5670904.1"/>
    </source>
</evidence>
<dbReference type="Proteomes" id="UP000743001">
    <property type="component" value="Unassembled WGS sequence"/>
</dbReference>
<feature type="chain" id="PRO_5045206443" evidence="2">
    <location>
        <begin position="31"/>
        <end position="1717"/>
    </location>
</feature>
<dbReference type="CDD" id="cd00063">
    <property type="entry name" value="FN3"/>
    <property type="match status" value="1"/>
</dbReference>
<evidence type="ECO:0000259" key="3">
    <source>
        <dbReference type="PROSITE" id="PS50853"/>
    </source>
</evidence>
<evidence type="ECO:0000259" key="4">
    <source>
        <dbReference type="PROSITE" id="PS51272"/>
    </source>
</evidence>
<dbReference type="SMART" id="SM00060">
    <property type="entry name" value="FN3"/>
    <property type="match status" value="1"/>
</dbReference>
<evidence type="ECO:0000313" key="6">
    <source>
        <dbReference type="Proteomes" id="UP000743001"/>
    </source>
</evidence>
<dbReference type="Pfam" id="PF00395">
    <property type="entry name" value="SLH"/>
    <property type="match status" value="3"/>
</dbReference>
<feature type="domain" description="SLH" evidence="4">
    <location>
        <begin position="1658"/>
        <end position="1717"/>
    </location>
</feature>
<accession>A0ABS6FL75</accession>
<dbReference type="EMBL" id="JAHLQJ010000002">
    <property type="protein sequence ID" value="MBU5670904.1"/>
    <property type="molecule type" value="Genomic_DNA"/>
</dbReference>
<feature type="region of interest" description="Disordered" evidence="1">
    <location>
        <begin position="1473"/>
        <end position="1537"/>
    </location>
</feature>
<evidence type="ECO:0000256" key="1">
    <source>
        <dbReference type="SAM" id="MobiDB-lite"/>
    </source>
</evidence>